<name>A0A9D4ZHF8_ADICA</name>
<dbReference type="InterPro" id="IPR001356">
    <property type="entry name" value="HD"/>
</dbReference>
<evidence type="ECO:0000256" key="1">
    <source>
        <dbReference type="ARBA" id="ARBA00004123"/>
    </source>
</evidence>
<reference evidence="8" key="1">
    <citation type="submission" date="2021-01" db="EMBL/GenBank/DDBJ databases">
        <title>Adiantum capillus-veneris genome.</title>
        <authorList>
            <person name="Fang Y."/>
            <person name="Liao Q."/>
        </authorList>
    </citation>
    <scope>NUCLEOTIDE SEQUENCE</scope>
    <source>
        <strain evidence="8">H3</strain>
        <tissue evidence="8">Leaf</tissue>
    </source>
</reference>
<keyword evidence="9" id="KW-1185">Reference proteome</keyword>
<proteinExistence type="predicted"/>
<dbReference type="GO" id="GO:0005634">
    <property type="term" value="C:nucleus"/>
    <property type="evidence" value="ECO:0007669"/>
    <property type="project" value="UniProtKB-SubCell"/>
</dbReference>
<dbReference type="InterPro" id="IPR008422">
    <property type="entry name" value="KN_HD"/>
</dbReference>
<evidence type="ECO:0000313" key="9">
    <source>
        <dbReference type="Proteomes" id="UP000886520"/>
    </source>
</evidence>
<protein>
    <recommendedName>
        <fullName evidence="7">Homeobox domain-containing protein</fullName>
    </recommendedName>
</protein>
<dbReference type="CDD" id="cd00086">
    <property type="entry name" value="homeodomain"/>
    <property type="match status" value="1"/>
</dbReference>
<evidence type="ECO:0000256" key="6">
    <source>
        <dbReference type="SAM" id="MobiDB-lite"/>
    </source>
</evidence>
<dbReference type="InterPro" id="IPR009057">
    <property type="entry name" value="Homeodomain-like_sf"/>
</dbReference>
<feature type="compositionally biased region" description="Basic and acidic residues" evidence="6">
    <location>
        <begin position="194"/>
        <end position="206"/>
    </location>
</feature>
<dbReference type="Pfam" id="PF05920">
    <property type="entry name" value="Homeobox_KN"/>
    <property type="match status" value="1"/>
</dbReference>
<dbReference type="PANTHER" id="PTHR11850">
    <property type="entry name" value="HOMEOBOX PROTEIN TRANSCRIPTION FACTORS"/>
    <property type="match status" value="1"/>
</dbReference>
<keyword evidence="2 5" id="KW-0238">DNA-binding</keyword>
<sequence length="223" mass="25346">GTRVLGTKANVVVLFHDCMWVEKESYLQLLMVWRKRFLPATMDALATLAGMEQSFRDLTGVALNLEEAVAAYEMGDLSEGETDHSKCDIDQALLEHIRLELKHKLKESYKGSIIAMQEEILRKRQAGKLPGDITALKTWWDTHSKWPYPTEAEKRKLVEETGLEMRQVNNWFINHRKRNWNELSPASTSTSAGSREEEAGGRDGLRDALGQQLAHQPSQAQLE</sequence>
<dbReference type="PROSITE" id="PS50071">
    <property type="entry name" value="HOMEOBOX_2"/>
    <property type="match status" value="1"/>
</dbReference>
<evidence type="ECO:0000313" key="8">
    <source>
        <dbReference type="EMBL" id="KAI5073001.1"/>
    </source>
</evidence>
<dbReference type="SUPFAM" id="SSF46689">
    <property type="entry name" value="Homeodomain-like"/>
    <property type="match status" value="1"/>
</dbReference>
<feature type="non-terminal residue" evidence="8">
    <location>
        <position position="1"/>
    </location>
</feature>
<evidence type="ECO:0000256" key="3">
    <source>
        <dbReference type="ARBA" id="ARBA00023155"/>
    </source>
</evidence>
<feature type="compositionally biased region" description="Polar residues" evidence="6">
    <location>
        <begin position="182"/>
        <end position="193"/>
    </location>
</feature>
<evidence type="ECO:0000256" key="2">
    <source>
        <dbReference type="ARBA" id="ARBA00023125"/>
    </source>
</evidence>
<feature type="region of interest" description="Disordered" evidence="6">
    <location>
        <begin position="182"/>
        <end position="223"/>
    </location>
</feature>
<dbReference type="Gene3D" id="1.10.10.60">
    <property type="entry name" value="Homeodomain-like"/>
    <property type="match status" value="1"/>
</dbReference>
<dbReference type="GO" id="GO:0003677">
    <property type="term" value="F:DNA binding"/>
    <property type="evidence" value="ECO:0007669"/>
    <property type="project" value="UniProtKB-UniRule"/>
</dbReference>
<dbReference type="GO" id="GO:0006355">
    <property type="term" value="P:regulation of DNA-templated transcription"/>
    <property type="evidence" value="ECO:0007669"/>
    <property type="project" value="InterPro"/>
</dbReference>
<dbReference type="EMBL" id="JABFUD020000012">
    <property type="protein sequence ID" value="KAI5073001.1"/>
    <property type="molecule type" value="Genomic_DNA"/>
</dbReference>
<comment type="caution">
    <text evidence="8">The sequence shown here is derived from an EMBL/GenBank/DDBJ whole genome shotgun (WGS) entry which is preliminary data.</text>
</comment>
<organism evidence="8 9">
    <name type="scientific">Adiantum capillus-veneris</name>
    <name type="common">Maidenhair fern</name>
    <dbReference type="NCBI Taxonomy" id="13818"/>
    <lineage>
        <taxon>Eukaryota</taxon>
        <taxon>Viridiplantae</taxon>
        <taxon>Streptophyta</taxon>
        <taxon>Embryophyta</taxon>
        <taxon>Tracheophyta</taxon>
        <taxon>Polypodiopsida</taxon>
        <taxon>Polypodiidae</taxon>
        <taxon>Polypodiales</taxon>
        <taxon>Pteridineae</taxon>
        <taxon>Pteridaceae</taxon>
        <taxon>Vittarioideae</taxon>
        <taxon>Adiantum</taxon>
    </lineage>
</organism>
<feature type="domain" description="Homeobox" evidence="7">
    <location>
        <begin position="147"/>
        <end position="182"/>
    </location>
</feature>
<dbReference type="Proteomes" id="UP000886520">
    <property type="component" value="Chromosome 12"/>
</dbReference>
<feature type="compositionally biased region" description="Polar residues" evidence="6">
    <location>
        <begin position="213"/>
        <end position="223"/>
    </location>
</feature>
<dbReference type="InterPro" id="IPR050224">
    <property type="entry name" value="TALE_homeobox"/>
</dbReference>
<dbReference type="OrthoDB" id="10056939at2759"/>
<accession>A0A9D4ZHF8</accession>
<dbReference type="SMART" id="SM00389">
    <property type="entry name" value="HOX"/>
    <property type="match status" value="1"/>
</dbReference>
<dbReference type="AlphaFoldDB" id="A0A9D4ZHF8"/>
<evidence type="ECO:0000259" key="7">
    <source>
        <dbReference type="PROSITE" id="PS50071"/>
    </source>
</evidence>
<keyword evidence="4 5" id="KW-0539">Nucleus</keyword>
<comment type="subcellular location">
    <subcellularLocation>
        <location evidence="1 5">Nucleus</location>
    </subcellularLocation>
</comment>
<keyword evidence="3 5" id="KW-0371">Homeobox</keyword>
<evidence type="ECO:0000256" key="5">
    <source>
        <dbReference type="PROSITE-ProRule" id="PRU00108"/>
    </source>
</evidence>
<gene>
    <name evidence="8" type="ORF">GOP47_0013107</name>
</gene>
<evidence type="ECO:0000256" key="4">
    <source>
        <dbReference type="ARBA" id="ARBA00023242"/>
    </source>
</evidence>
<feature type="DNA-binding region" description="Homeobox" evidence="5">
    <location>
        <begin position="149"/>
        <end position="183"/>
    </location>
</feature>